<dbReference type="PANTHER" id="PTHR10622">
    <property type="entry name" value="HET DOMAIN-CONTAINING PROTEIN"/>
    <property type="match status" value="1"/>
</dbReference>
<dbReference type="OrthoDB" id="20872at2759"/>
<dbReference type="Pfam" id="PF06985">
    <property type="entry name" value="HET"/>
    <property type="match status" value="1"/>
</dbReference>
<dbReference type="Pfam" id="PF26640">
    <property type="entry name" value="DUF8212"/>
    <property type="match status" value="1"/>
</dbReference>
<evidence type="ECO:0000259" key="2">
    <source>
        <dbReference type="Pfam" id="PF26640"/>
    </source>
</evidence>
<gene>
    <name evidence="3" type="ORF">S7711_02595</name>
</gene>
<dbReference type="AlphaFoldDB" id="A0A084B8X2"/>
<proteinExistence type="predicted"/>
<protein>
    <submittedName>
        <fullName evidence="3">Uncharacterized protein</fullName>
    </submittedName>
</protein>
<reference evidence="3 4" key="1">
    <citation type="journal article" date="2014" name="BMC Genomics">
        <title>Comparative genome sequencing reveals chemotype-specific gene clusters in the toxigenic black mold Stachybotrys.</title>
        <authorList>
            <person name="Semeiks J."/>
            <person name="Borek D."/>
            <person name="Otwinowski Z."/>
            <person name="Grishin N.V."/>
        </authorList>
    </citation>
    <scope>NUCLEOTIDE SEQUENCE [LARGE SCALE GENOMIC DNA]</scope>
    <source>
        <strain evidence="4">CBS 109288 / IBT 7711</strain>
    </source>
</reference>
<feature type="domain" description="DUF8212" evidence="2">
    <location>
        <begin position="259"/>
        <end position="283"/>
    </location>
</feature>
<dbReference type="PANTHER" id="PTHR10622:SF10">
    <property type="entry name" value="HET DOMAIN-CONTAINING PROTEIN"/>
    <property type="match status" value="1"/>
</dbReference>
<name>A0A084B8X2_STACB</name>
<dbReference type="HOGENOM" id="CLU_466276_0_0_1"/>
<sequence length="585" mass="66466">MRLLNTTTLQLESHDVEAQPRYAILSHTWERDEVLYHDMTAASDDVWRGRQGAAKVLGFCDIAKKHGFDLVWIDTCCIDKSSSAELSEAINSMFQWYEDAKICYVYLQDVELSPEEEGSWDRFASCRWFTRGWTLQELLAPRHAKFYNKHWTFLSEKFSLASELSKIAGVPEILLRHGHASHPPSWTGHTQFRMSNSMCHGCGSWTWDSFQGDGLSQFSVAQRMSWAAKRTTTRKEDQAYCLFGVFNVNLPLLYGEGGKAFTRLQEEILRRCNDQSVLAYRELNRFGHGLFAMEPKSFGAGGGIVAGRHNPEASSQPTIELFRGGISLDVILCPAPGEDAAERYYLAILHCSMEDSYLSRPAMLIQAVNSRNKEFIRRPQWAMYRIDPPGHVTTFGDVGHGSSASYDIVLSHVELERIRLVYADNPYGPDPSSNFTVQLKSIVDYDRQPCVIQETDPQATNHNDKNFNQPYNRNFIVFHKPGYPRFCVVFGNPRWSSANIYSLHELGHGGTDINDDWELSSYVLKAKRALMVTHSSLIPGYEQKSIVIRGEEGKEDRKVKIKTITRSFLGFSVADLYISIAPVEY</sequence>
<accession>A0A084B8X2</accession>
<evidence type="ECO:0000259" key="1">
    <source>
        <dbReference type="Pfam" id="PF06985"/>
    </source>
</evidence>
<dbReference type="InterPro" id="IPR010730">
    <property type="entry name" value="HET"/>
</dbReference>
<dbReference type="Proteomes" id="UP000028045">
    <property type="component" value="Unassembled WGS sequence"/>
</dbReference>
<keyword evidence="4" id="KW-1185">Reference proteome</keyword>
<dbReference type="InterPro" id="IPR058525">
    <property type="entry name" value="DUF8212"/>
</dbReference>
<dbReference type="EMBL" id="KL647681">
    <property type="protein sequence ID" value="KEY74001.1"/>
    <property type="molecule type" value="Genomic_DNA"/>
</dbReference>
<evidence type="ECO:0000313" key="4">
    <source>
        <dbReference type="Proteomes" id="UP000028045"/>
    </source>
</evidence>
<feature type="domain" description="Heterokaryon incompatibility" evidence="1">
    <location>
        <begin position="22"/>
        <end position="109"/>
    </location>
</feature>
<organism evidence="3 4">
    <name type="scientific">Stachybotrys chartarum (strain CBS 109288 / IBT 7711)</name>
    <name type="common">Toxic black mold</name>
    <name type="synonym">Stilbospora chartarum</name>
    <dbReference type="NCBI Taxonomy" id="1280523"/>
    <lineage>
        <taxon>Eukaryota</taxon>
        <taxon>Fungi</taxon>
        <taxon>Dikarya</taxon>
        <taxon>Ascomycota</taxon>
        <taxon>Pezizomycotina</taxon>
        <taxon>Sordariomycetes</taxon>
        <taxon>Hypocreomycetidae</taxon>
        <taxon>Hypocreales</taxon>
        <taxon>Stachybotryaceae</taxon>
        <taxon>Stachybotrys</taxon>
    </lineage>
</organism>
<evidence type="ECO:0000313" key="3">
    <source>
        <dbReference type="EMBL" id="KEY74001.1"/>
    </source>
</evidence>